<evidence type="ECO:0000313" key="4">
    <source>
        <dbReference type="Proteomes" id="UP000008827"/>
    </source>
</evidence>
<keyword evidence="1" id="KW-1133">Transmembrane helix</keyword>
<dbReference type="InParanoid" id="K7LAY6"/>
<dbReference type="Proteomes" id="UP000008827">
    <property type="component" value="Chromosome 8"/>
</dbReference>
<dbReference type="OrthoDB" id="10386259at2759"/>
<gene>
    <name evidence="2" type="ORF">GLYMA_08G366500</name>
</gene>
<dbReference type="HOGENOM" id="CLU_2390388_0_0_1"/>
<evidence type="ECO:0000256" key="1">
    <source>
        <dbReference type="SAM" id="Phobius"/>
    </source>
</evidence>
<keyword evidence="1" id="KW-0472">Membrane</keyword>
<protein>
    <submittedName>
        <fullName evidence="2 3">Uncharacterized protein</fullName>
    </submittedName>
</protein>
<dbReference type="EnsemblPlants" id="KRH46939">
    <property type="protein sequence ID" value="KRH46939"/>
    <property type="gene ID" value="GLYMA_08G366500"/>
</dbReference>
<reference evidence="3" key="2">
    <citation type="submission" date="2018-02" db="UniProtKB">
        <authorList>
            <consortium name="EnsemblPlants"/>
        </authorList>
    </citation>
    <scope>IDENTIFICATION</scope>
    <source>
        <strain evidence="3">Williams 82</strain>
    </source>
</reference>
<accession>K7LAY6</accession>
<evidence type="ECO:0000313" key="2">
    <source>
        <dbReference type="EMBL" id="KRH46939.1"/>
    </source>
</evidence>
<reference evidence="2 3" key="1">
    <citation type="journal article" date="2010" name="Nature">
        <title>Genome sequence of the palaeopolyploid soybean.</title>
        <authorList>
            <person name="Schmutz J."/>
            <person name="Cannon S.B."/>
            <person name="Schlueter J."/>
            <person name="Ma J."/>
            <person name="Mitros T."/>
            <person name="Nelson W."/>
            <person name="Hyten D.L."/>
            <person name="Song Q."/>
            <person name="Thelen J.J."/>
            <person name="Cheng J."/>
            <person name="Xu D."/>
            <person name="Hellsten U."/>
            <person name="May G.D."/>
            <person name="Yu Y."/>
            <person name="Sakurai T."/>
            <person name="Umezawa T."/>
            <person name="Bhattacharyya M.K."/>
            <person name="Sandhu D."/>
            <person name="Valliyodan B."/>
            <person name="Lindquist E."/>
            <person name="Peto M."/>
            <person name="Grant D."/>
            <person name="Shu S."/>
            <person name="Goodstein D."/>
            <person name="Barry K."/>
            <person name="Futrell-Griggs M."/>
            <person name="Abernathy B."/>
            <person name="Du J."/>
            <person name="Tian Z."/>
            <person name="Zhu L."/>
            <person name="Gill N."/>
            <person name="Joshi T."/>
            <person name="Libault M."/>
            <person name="Sethuraman A."/>
            <person name="Zhang X.-C."/>
            <person name="Shinozaki K."/>
            <person name="Nguyen H.T."/>
            <person name="Wing R.A."/>
            <person name="Cregan P."/>
            <person name="Specht J."/>
            <person name="Grimwood J."/>
            <person name="Rokhsar D."/>
            <person name="Stacey G."/>
            <person name="Shoemaker R.C."/>
            <person name="Jackson S.A."/>
        </authorList>
    </citation>
    <scope>NUCLEOTIDE SEQUENCE [LARGE SCALE GENOMIC DNA]</scope>
    <source>
        <strain evidence="3">cv. Williams 82</strain>
        <tissue evidence="2">Callus</tissue>
    </source>
</reference>
<dbReference type="PaxDb" id="3847-GLYMA08G48170.1"/>
<keyword evidence="4" id="KW-1185">Reference proteome</keyword>
<evidence type="ECO:0000313" key="3">
    <source>
        <dbReference type="EnsemblPlants" id="KRH46939"/>
    </source>
</evidence>
<feature type="transmembrane region" description="Helical" evidence="1">
    <location>
        <begin position="65"/>
        <end position="84"/>
    </location>
</feature>
<keyword evidence="1" id="KW-0812">Transmembrane</keyword>
<reference evidence="2" key="3">
    <citation type="submission" date="2018-07" db="EMBL/GenBank/DDBJ databases">
        <title>WGS assembly of Glycine max.</title>
        <authorList>
            <person name="Schmutz J."/>
            <person name="Cannon S."/>
            <person name="Schlueter J."/>
            <person name="Ma J."/>
            <person name="Mitros T."/>
            <person name="Nelson W."/>
            <person name="Hyten D."/>
            <person name="Song Q."/>
            <person name="Thelen J."/>
            <person name="Cheng J."/>
            <person name="Xu D."/>
            <person name="Hellsten U."/>
            <person name="May G."/>
            <person name="Yu Y."/>
            <person name="Sakurai T."/>
            <person name="Umezawa T."/>
            <person name="Bhattacharyya M."/>
            <person name="Sandhu D."/>
            <person name="Valliyodan B."/>
            <person name="Lindquist E."/>
            <person name="Peto M."/>
            <person name="Grant D."/>
            <person name="Shu S."/>
            <person name="Goodstein D."/>
            <person name="Barry K."/>
            <person name="Futrell-Griggs M."/>
            <person name="Abernathy B."/>
            <person name="Du J."/>
            <person name="Tian Z."/>
            <person name="Zhu L."/>
            <person name="Gill N."/>
            <person name="Joshi T."/>
            <person name="Libault M."/>
            <person name="Sethuraman A."/>
            <person name="Zhang X."/>
            <person name="Shinozaki K."/>
            <person name="Nguyen H."/>
            <person name="Wing R."/>
            <person name="Cregan P."/>
            <person name="Specht J."/>
            <person name="Grimwood J."/>
            <person name="Rokhsar D."/>
            <person name="Stacey G."/>
            <person name="Shoemaker R."/>
            <person name="Jackson S."/>
        </authorList>
    </citation>
    <scope>NUCLEOTIDE SEQUENCE</scope>
    <source>
        <tissue evidence="2">Callus</tissue>
    </source>
</reference>
<sequence>MVCIMKTNWYKEMYVKVMDTNDTMQAHVLGHKMTGNCCFRGCTLPVFCSSAFVLWTMCKYIDFDCCIFFVGYSGSLLLYMNIWLNGEVNYTLPV</sequence>
<dbReference type="EMBL" id="CM000841">
    <property type="protein sequence ID" value="KRH46939.1"/>
    <property type="molecule type" value="Genomic_DNA"/>
</dbReference>
<organism evidence="3">
    <name type="scientific">Glycine max</name>
    <name type="common">Soybean</name>
    <name type="synonym">Glycine hispida</name>
    <dbReference type="NCBI Taxonomy" id="3847"/>
    <lineage>
        <taxon>Eukaryota</taxon>
        <taxon>Viridiplantae</taxon>
        <taxon>Streptophyta</taxon>
        <taxon>Embryophyta</taxon>
        <taxon>Tracheophyta</taxon>
        <taxon>Spermatophyta</taxon>
        <taxon>Magnoliopsida</taxon>
        <taxon>eudicotyledons</taxon>
        <taxon>Gunneridae</taxon>
        <taxon>Pentapetalae</taxon>
        <taxon>rosids</taxon>
        <taxon>fabids</taxon>
        <taxon>Fabales</taxon>
        <taxon>Fabaceae</taxon>
        <taxon>Papilionoideae</taxon>
        <taxon>50 kb inversion clade</taxon>
        <taxon>NPAAA clade</taxon>
        <taxon>indigoferoid/millettioid clade</taxon>
        <taxon>Phaseoleae</taxon>
        <taxon>Glycine</taxon>
        <taxon>Glycine subgen. Soja</taxon>
    </lineage>
</organism>
<proteinExistence type="predicted"/>
<dbReference type="OMA" id="MTGNCCF"/>
<dbReference type="AlphaFoldDB" id="K7LAY6"/>
<name>K7LAY6_SOYBN</name>
<dbReference type="Gramene" id="KRH46939">
    <property type="protein sequence ID" value="KRH46939"/>
    <property type="gene ID" value="GLYMA_08G366500"/>
</dbReference>